<evidence type="ECO:0000256" key="1">
    <source>
        <dbReference type="ARBA" id="ARBA00004173"/>
    </source>
</evidence>
<proteinExistence type="inferred from homology"/>
<comment type="similarity">
    <text evidence="2">Belongs to the AIM9 family.</text>
</comment>
<reference evidence="7" key="1">
    <citation type="journal article" date="2020" name="Stud. Mycol.">
        <title>101 Dothideomycetes genomes: a test case for predicting lifestyles and emergence of pathogens.</title>
        <authorList>
            <person name="Haridas S."/>
            <person name="Albert R."/>
            <person name="Binder M."/>
            <person name="Bloem J."/>
            <person name="Labutti K."/>
            <person name="Salamov A."/>
            <person name="Andreopoulos B."/>
            <person name="Baker S."/>
            <person name="Barry K."/>
            <person name="Bills G."/>
            <person name="Bluhm B."/>
            <person name="Cannon C."/>
            <person name="Castanera R."/>
            <person name="Culley D."/>
            <person name="Daum C."/>
            <person name="Ezra D."/>
            <person name="Gonzalez J."/>
            <person name="Henrissat B."/>
            <person name="Kuo A."/>
            <person name="Liang C."/>
            <person name="Lipzen A."/>
            <person name="Lutzoni F."/>
            <person name="Magnuson J."/>
            <person name="Mondo S."/>
            <person name="Nolan M."/>
            <person name="Ohm R."/>
            <person name="Pangilinan J."/>
            <person name="Park H.-J."/>
            <person name="Ramirez L."/>
            <person name="Alfaro M."/>
            <person name="Sun H."/>
            <person name="Tritt A."/>
            <person name="Yoshinaga Y."/>
            <person name="Zwiers L.-H."/>
            <person name="Turgeon B."/>
            <person name="Goodwin S."/>
            <person name="Spatafora J."/>
            <person name="Crous P."/>
            <person name="Grigoriev I."/>
        </authorList>
    </citation>
    <scope>NUCLEOTIDE SEQUENCE</scope>
    <source>
        <strain evidence="7">CBS 101060</strain>
    </source>
</reference>
<dbReference type="OrthoDB" id="2968323at2759"/>
<evidence type="ECO:0000313" key="8">
    <source>
        <dbReference type="Proteomes" id="UP000799429"/>
    </source>
</evidence>
<protein>
    <recommendedName>
        <fullName evidence="3">Altered inheritance of mitochondria protein 9, mitochondrial</fullName>
    </recommendedName>
    <alternativeName>
        <fullName evidence="6">Found in mitochondrial proteome protein 29</fullName>
    </alternativeName>
</protein>
<evidence type="ECO:0000256" key="5">
    <source>
        <dbReference type="ARBA" id="ARBA00023128"/>
    </source>
</evidence>
<comment type="subcellular location">
    <subcellularLocation>
        <location evidence="1">Mitochondrion</location>
    </subcellularLocation>
</comment>
<dbReference type="PANTHER" id="PTHR36091:SF1">
    <property type="entry name" value="ALTERED INHERITANCE OF MITOCHONDRIA PROTEIN 9, MITOCHONDRIAL"/>
    <property type="match status" value="1"/>
</dbReference>
<evidence type="ECO:0000256" key="3">
    <source>
        <dbReference type="ARBA" id="ARBA00016197"/>
    </source>
</evidence>
<dbReference type="EMBL" id="MU006096">
    <property type="protein sequence ID" value="KAF2838746.1"/>
    <property type="molecule type" value="Genomic_DNA"/>
</dbReference>
<evidence type="ECO:0000256" key="2">
    <source>
        <dbReference type="ARBA" id="ARBA00005543"/>
    </source>
</evidence>
<comment type="caution">
    <text evidence="7">The sequence shown here is derived from an EMBL/GenBank/DDBJ whole genome shotgun (WGS) entry which is preliminary data.</text>
</comment>
<dbReference type="AlphaFoldDB" id="A0A9P4SA00"/>
<keyword evidence="5" id="KW-0496">Mitochondrion</keyword>
<evidence type="ECO:0000313" key="7">
    <source>
        <dbReference type="EMBL" id="KAF2838746.1"/>
    </source>
</evidence>
<dbReference type="Proteomes" id="UP000799429">
    <property type="component" value="Unassembled WGS sequence"/>
</dbReference>
<keyword evidence="4" id="KW-0809">Transit peptide</keyword>
<sequence length="437" mass="50618">MSSSRKLTEDYRLFNYTNGRWLWNERQQLDARYQRFNVEKLGKVASEAIAFRLIMQDGQKVIAKIPNPNAGPAGYTTASEVVSLDFVKTILTLPAPKVLAWSTTKRNPVESEYIIMEEAKGSQLHKLWQKLELRAKRDIVREIVEVEKKVLSVSFDNGFADFGSAKATATSPELEEIIESRFSIGPIVRREFWAKERSDMSQYHGPWRSTDQYFESIARREIDWIKTYADPQKVITNPWLYTSDKQNCPDAHISSLRKFISAIPNIVSKDHDLVSPRLWHLDFHPGNIYMMMKLPDNFKQLDETVKDQLRYQVAQSILICSYETRTANENPLMHKMMRYPQGKTLKELEAFANATWDNCLEWDDFCSDRPCPYQFSIEELGQHQGESIAFNESQEFWASVGKIVSDEGYVSEEDFRKGIEIFQSLRESGLNTLSDKD</sequence>
<dbReference type="InterPro" id="IPR011009">
    <property type="entry name" value="Kinase-like_dom_sf"/>
</dbReference>
<keyword evidence="8" id="KW-1185">Reference proteome</keyword>
<organism evidence="7 8">
    <name type="scientific">Patellaria atrata CBS 101060</name>
    <dbReference type="NCBI Taxonomy" id="1346257"/>
    <lineage>
        <taxon>Eukaryota</taxon>
        <taxon>Fungi</taxon>
        <taxon>Dikarya</taxon>
        <taxon>Ascomycota</taxon>
        <taxon>Pezizomycotina</taxon>
        <taxon>Dothideomycetes</taxon>
        <taxon>Dothideomycetes incertae sedis</taxon>
        <taxon>Patellariales</taxon>
        <taxon>Patellariaceae</taxon>
        <taxon>Patellaria</taxon>
    </lineage>
</organism>
<evidence type="ECO:0000256" key="4">
    <source>
        <dbReference type="ARBA" id="ARBA00022946"/>
    </source>
</evidence>
<accession>A0A9P4SA00</accession>
<dbReference type="PANTHER" id="PTHR36091">
    <property type="entry name" value="ALTERED INHERITANCE OF MITOCHONDRIA PROTEIN 9, MITOCHONDRIAL"/>
    <property type="match status" value="1"/>
</dbReference>
<dbReference type="InterPro" id="IPR051035">
    <property type="entry name" value="Mito_inheritance_9"/>
</dbReference>
<evidence type="ECO:0000256" key="6">
    <source>
        <dbReference type="ARBA" id="ARBA00031849"/>
    </source>
</evidence>
<dbReference type="GO" id="GO:0005739">
    <property type="term" value="C:mitochondrion"/>
    <property type="evidence" value="ECO:0007669"/>
    <property type="project" value="UniProtKB-SubCell"/>
</dbReference>
<gene>
    <name evidence="7" type="ORF">M501DRAFT_1011512</name>
</gene>
<dbReference type="SUPFAM" id="SSF56112">
    <property type="entry name" value="Protein kinase-like (PK-like)"/>
    <property type="match status" value="1"/>
</dbReference>
<name>A0A9P4SA00_9PEZI</name>